<evidence type="ECO:0000313" key="3">
    <source>
        <dbReference type="Proteomes" id="UP000781710"/>
    </source>
</evidence>
<evidence type="ECO:0000313" key="2">
    <source>
        <dbReference type="EMBL" id="KAF1727062.1"/>
    </source>
</evidence>
<keyword evidence="3" id="KW-1185">Reference proteome</keyword>
<accession>A0ABQ6ZLC0</accession>
<protein>
    <submittedName>
        <fullName evidence="2">Uncharacterized protein</fullName>
    </submittedName>
</protein>
<comment type="caution">
    <text evidence="2">The sequence shown here is derived from an EMBL/GenBank/DDBJ whole genome shotgun (WGS) entry which is preliminary data.</text>
</comment>
<sequence length="167" mass="18491">MSQNIVDIIFDDEALTDIDGALTTLDTRFAGLVALDPVKRRRLHKMGDKSEAFCRLAVDVLTANPQILPANFDLAALQRDVAALDALRLRTVQVMRLYQRMLDTEMALGSDMMSNSVEGYRLLSLAGKGSGLDGLRKQLAVRFKNKRSKSEPDEDLLPEAGRAADRE</sequence>
<reference evidence="2 3" key="1">
    <citation type="submission" date="2017-10" db="EMBL/GenBank/DDBJ databases">
        <title>Whole genome sequencing of members of genus Pseudoxanthomonas.</title>
        <authorList>
            <person name="Kumar S."/>
            <person name="Bansal K."/>
            <person name="Kaur A."/>
            <person name="Patil P."/>
            <person name="Sharma S."/>
            <person name="Patil P.B."/>
        </authorList>
    </citation>
    <scope>NUCLEOTIDE SEQUENCE [LARGE SCALE GENOMIC DNA]</scope>
    <source>
        <strain evidence="2 3">DSM 17109</strain>
    </source>
</reference>
<organism evidence="2 3">
    <name type="scientific">Pseudoxanthomonas japonensis</name>
    <dbReference type="NCBI Taxonomy" id="69284"/>
    <lineage>
        <taxon>Bacteria</taxon>
        <taxon>Pseudomonadati</taxon>
        <taxon>Pseudomonadota</taxon>
        <taxon>Gammaproteobacteria</taxon>
        <taxon>Lysobacterales</taxon>
        <taxon>Lysobacteraceae</taxon>
        <taxon>Pseudoxanthomonas</taxon>
    </lineage>
</organism>
<proteinExistence type="predicted"/>
<feature type="region of interest" description="Disordered" evidence="1">
    <location>
        <begin position="143"/>
        <end position="167"/>
    </location>
</feature>
<dbReference type="Proteomes" id="UP000781710">
    <property type="component" value="Unassembled WGS sequence"/>
</dbReference>
<dbReference type="RefSeq" id="WP_162336411.1">
    <property type="nucleotide sequence ID" value="NZ_JBHSRQ010000004.1"/>
</dbReference>
<dbReference type="EMBL" id="PDWW01000002">
    <property type="protein sequence ID" value="KAF1727062.1"/>
    <property type="molecule type" value="Genomic_DNA"/>
</dbReference>
<name>A0ABQ6ZLC0_9GAMM</name>
<evidence type="ECO:0000256" key="1">
    <source>
        <dbReference type="SAM" id="MobiDB-lite"/>
    </source>
</evidence>
<gene>
    <name evidence="2" type="ORF">CSC78_02960</name>
</gene>